<dbReference type="SMART" id="SM00320">
    <property type="entry name" value="WD40"/>
    <property type="match status" value="4"/>
</dbReference>
<comment type="subcellular location">
    <subcellularLocation>
        <location evidence="1">Cytoplasm</location>
    </subcellularLocation>
</comment>
<keyword evidence="2" id="KW-0963">Cytoplasm</keyword>
<proteinExistence type="predicted"/>
<dbReference type="PANTHER" id="PTHR12442:SF22">
    <property type="entry name" value="CYTOPLASMIC DYNEIN 1 INTERMEDIATE CHAIN-RELATED"/>
    <property type="match status" value="1"/>
</dbReference>
<evidence type="ECO:0000256" key="3">
    <source>
        <dbReference type="ARBA" id="ARBA00022574"/>
    </source>
</evidence>
<protein>
    <recommendedName>
        <fullName evidence="7">WD domain, G-beta repeat containing protein</fullName>
    </recommendedName>
</protein>
<dbReference type="SUPFAM" id="SSF50978">
    <property type="entry name" value="WD40 repeat-like"/>
    <property type="match status" value="1"/>
</dbReference>
<dbReference type="GO" id="GO:0005868">
    <property type="term" value="C:cytoplasmic dynein complex"/>
    <property type="evidence" value="ECO:0007669"/>
    <property type="project" value="TreeGrafter"/>
</dbReference>
<dbReference type="GO" id="GO:0010970">
    <property type="term" value="P:transport along microtubule"/>
    <property type="evidence" value="ECO:0007669"/>
    <property type="project" value="TreeGrafter"/>
</dbReference>
<keyword evidence="3" id="KW-0853">WD repeat</keyword>
<evidence type="ECO:0000256" key="4">
    <source>
        <dbReference type="ARBA" id="ARBA00022737"/>
    </source>
</evidence>
<keyword evidence="6" id="KW-1185">Reference proteome</keyword>
<dbReference type="GO" id="GO:0005737">
    <property type="term" value="C:cytoplasm"/>
    <property type="evidence" value="ECO:0007669"/>
    <property type="project" value="UniProtKB-SubCell"/>
</dbReference>
<evidence type="ECO:0000256" key="1">
    <source>
        <dbReference type="ARBA" id="ARBA00004496"/>
    </source>
</evidence>
<dbReference type="GO" id="GO:0045504">
    <property type="term" value="F:dynein heavy chain binding"/>
    <property type="evidence" value="ECO:0007669"/>
    <property type="project" value="TreeGrafter"/>
</dbReference>
<dbReference type="Proteomes" id="UP000033188">
    <property type="component" value="Chromosome 3"/>
</dbReference>
<dbReference type="RefSeq" id="XP_012769584.1">
    <property type="nucleotide sequence ID" value="XM_012914130.1"/>
</dbReference>
<dbReference type="VEuPathDB" id="PiroplasmaDB:BBBOND_0313010"/>
<dbReference type="EMBL" id="LK391709">
    <property type="protein sequence ID" value="CDR97398.1"/>
    <property type="molecule type" value="Genomic_DNA"/>
</dbReference>
<dbReference type="InterPro" id="IPR001680">
    <property type="entry name" value="WD40_rpt"/>
</dbReference>
<dbReference type="OrthoDB" id="366230at2759"/>
<dbReference type="GO" id="GO:0045503">
    <property type="term" value="F:dynein light chain binding"/>
    <property type="evidence" value="ECO:0007669"/>
    <property type="project" value="TreeGrafter"/>
</dbReference>
<keyword evidence="4" id="KW-0677">Repeat</keyword>
<evidence type="ECO:0000313" key="6">
    <source>
        <dbReference type="Proteomes" id="UP000033188"/>
    </source>
</evidence>
<organism evidence="5 6">
    <name type="scientific">Babesia bigemina</name>
    <dbReference type="NCBI Taxonomy" id="5866"/>
    <lineage>
        <taxon>Eukaryota</taxon>
        <taxon>Sar</taxon>
        <taxon>Alveolata</taxon>
        <taxon>Apicomplexa</taxon>
        <taxon>Aconoidasida</taxon>
        <taxon>Piroplasmida</taxon>
        <taxon>Babesiidae</taxon>
        <taxon>Babesia</taxon>
    </lineage>
</organism>
<dbReference type="InterPro" id="IPR036322">
    <property type="entry name" value="WD40_repeat_dom_sf"/>
</dbReference>
<dbReference type="Pfam" id="PF00400">
    <property type="entry name" value="WD40"/>
    <property type="match status" value="1"/>
</dbReference>
<sequence>MEKYNVGVQTRCDSGEKEPTFDDLQRRLCRLITDRCGRSSDEVDIQRIMGSTLFYSETIEMKTDCTPQTTYLPKDPVTSMRVKSESTYAVAMRYGEGKARDAGIGKVYLVDIESRVPSVKMCCLGGVTKLAFANHDGMLFGGSLNGSIHAWDTNSMVEVESILPSNDQGHVDPIVALELLDDDTLLSADAAGRAFTWSLRNLSEPLSRLPWETLRGTSRVSKTCRGSVLYCGTLDGHVYGCCVSGEPSESHRIHDNIVTAMATSSNDSTGSQPPLSATSVAELLATGSFDCYLKVWDAQNLGEPLHELVPAFHAITDLSWYVPAATPICHTRNPALSEVLASVDESGNVFTWSFSINNQMPVCMATVEETCTCVEWTPSGRLLIVGGNGVTVFEPSVDVLSPDPDAPESAFVALRSTRSFAGPMSKMLS</sequence>
<dbReference type="KEGG" id="bbig:BBBOND_0313010"/>
<accession>A0A061DA41</accession>
<reference evidence="6" key="1">
    <citation type="journal article" date="2014" name="Nucleic Acids Res.">
        <title>The evolutionary dynamics of variant antigen genes in Babesia reveal a history of genomic innovation underlying host-parasite interaction.</title>
        <authorList>
            <person name="Jackson A.P."/>
            <person name="Otto T.D."/>
            <person name="Darby A."/>
            <person name="Ramaprasad A."/>
            <person name="Xia D."/>
            <person name="Echaide I.E."/>
            <person name="Farber M."/>
            <person name="Gahlot S."/>
            <person name="Gamble J."/>
            <person name="Gupta D."/>
            <person name="Gupta Y."/>
            <person name="Jackson L."/>
            <person name="Malandrin L."/>
            <person name="Malas T.B."/>
            <person name="Moussa E."/>
            <person name="Nair M."/>
            <person name="Reid A.J."/>
            <person name="Sanders M."/>
            <person name="Sharma J."/>
            <person name="Tracey A."/>
            <person name="Quail M.A."/>
            <person name="Weir W."/>
            <person name="Wastling J.M."/>
            <person name="Hall N."/>
            <person name="Willadsen P."/>
            <person name="Lingelbach K."/>
            <person name="Shiels B."/>
            <person name="Tait A."/>
            <person name="Berriman M."/>
            <person name="Allred D.R."/>
            <person name="Pain A."/>
        </authorList>
    </citation>
    <scope>NUCLEOTIDE SEQUENCE [LARGE SCALE GENOMIC DNA]</scope>
    <source>
        <strain evidence="6">Bond</strain>
    </source>
</reference>
<gene>
    <name evidence="5" type="ORF">BBBOND_0313010</name>
</gene>
<evidence type="ECO:0000313" key="5">
    <source>
        <dbReference type="EMBL" id="CDR97398.1"/>
    </source>
</evidence>
<dbReference type="InterPro" id="IPR015943">
    <property type="entry name" value="WD40/YVTN_repeat-like_dom_sf"/>
</dbReference>
<dbReference type="Gene3D" id="2.130.10.10">
    <property type="entry name" value="YVTN repeat-like/Quinoprotein amine dehydrogenase"/>
    <property type="match status" value="2"/>
</dbReference>
<dbReference type="STRING" id="5866.A0A061DA41"/>
<dbReference type="GeneID" id="24565939"/>
<evidence type="ECO:0008006" key="7">
    <source>
        <dbReference type="Google" id="ProtNLM"/>
    </source>
</evidence>
<evidence type="ECO:0000256" key="2">
    <source>
        <dbReference type="ARBA" id="ARBA00022490"/>
    </source>
</evidence>
<dbReference type="InterPro" id="IPR050687">
    <property type="entry name" value="Dynein_IC"/>
</dbReference>
<dbReference type="AlphaFoldDB" id="A0A061DA41"/>
<dbReference type="PANTHER" id="PTHR12442">
    <property type="entry name" value="DYNEIN INTERMEDIATE CHAIN"/>
    <property type="match status" value="1"/>
</dbReference>
<name>A0A061DA41_BABBI</name>